<evidence type="ECO:0000256" key="5">
    <source>
        <dbReference type="PROSITE-ProRule" id="PRU00277"/>
    </source>
</evidence>
<keyword evidence="3 5" id="KW-0697">Rotamase</keyword>
<evidence type="ECO:0000256" key="3">
    <source>
        <dbReference type="ARBA" id="ARBA00023110"/>
    </source>
</evidence>
<sequence length="144" mass="16108">MSLQNKLRNFMNNKIEAQKEAGRKFLEENKNKEGVQVLPEGIQYEVLKEGEGRQPLVSNSVTAHYRGALLDGTEFDSSFKRNQPFTAPLSALIKGWQIAIPLMKEGSHWRLWIPSDLAYGDRGAGSDIPGGATLLFEVELLQVH</sequence>
<accession>A0A1A9I490</accession>
<evidence type="ECO:0000313" key="9">
    <source>
        <dbReference type="Proteomes" id="UP000077667"/>
    </source>
</evidence>
<dbReference type="KEGG" id="nia:A8C56_10665"/>
<keyword evidence="9" id="KW-1185">Reference proteome</keyword>
<dbReference type="FunFam" id="3.10.50.40:FF:000006">
    <property type="entry name" value="Peptidyl-prolyl cis-trans isomerase"/>
    <property type="match status" value="1"/>
</dbReference>
<dbReference type="InterPro" id="IPR001179">
    <property type="entry name" value="PPIase_FKBP_dom"/>
</dbReference>
<dbReference type="InterPro" id="IPR000774">
    <property type="entry name" value="PPIase_FKBP_N"/>
</dbReference>
<dbReference type="EMBL" id="CP015772">
    <property type="protein sequence ID" value="ANH81384.1"/>
    <property type="molecule type" value="Genomic_DNA"/>
</dbReference>
<comment type="similarity">
    <text evidence="2 6">Belongs to the FKBP-type PPIase family.</text>
</comment>
<dbReference type="Gene3D" id="3.10.50.40">
    <property type="match status" value="1"/>
</dbReference>
<dbReference type="GO" id="GO:0003755">
    <property type="term" value="F:peptidyl-prolyl cis-trans isomerase activity"/>
    <property type="evidence" value="ECO:0007669"/>
    <property type="project" value="UniProtKB-UniRule"/>
</dbReference>
<dbReference type="Proteomes" id="UP000077667">
    <property type="component" value="Chromosome"/>
</dbReference>
<evidence type="ECO:0000256" key="2">
    <source>
        <dbReference type="ARBA" id="ARBA00006577"/>
    </source>
</evidence>
<dbReference type="AlphaFoldDB" id="A0A1A9I490"/>
<name>A0A1A9I490_9BACT</name>
<comment type="catalytic activity">
    <reaction evidence="1 5 6">
        <text>[protein]-peptidylproline (omega=180) = [protein]-peptidylproline (omega=0)</text>
        <dbReference type="Rhea" id="RHEA:16237"/>
        <dbReference type="Rhea" id="RHEA-COMP:10747"/>
        <dbReference type="Rhea" id="RHEA-COMP:10748"/>
        <dbReference type="ChEBI" id="CHEBI:83833"/>
        <dbReference type="ChEBI" id="CHEBI:83834"/>
        <dbReference type="EC" id="5.2.1.8"/>
    </reaction>
</comment>
<evidence type="ECO:0000313" key="8">
    <source>
        <dbReference type="EMBL" id="ANH81384.1"/>
    </source>
</evidence>
<evidence type="ECO:0000256" key="4">
    <source>
        <dbReference type="ARBA" id="ARBA00023235"/>
    </source>
</evidence>
<dbReference type="PANTHER" id="PTHR43811">
    <property type="entry name" value="FKBP-TYPE PEPTIDYL-PROLYL CIS-TRANS ISOMERASE FKPA"/>
    <property type="match status" value="1"/>
</dbReference>
<dbReference type="OrthoDB" id="9814548at2"/>
<dbReference type="STRING" id="1176587.A8C56_10665"/>
<gene>
    <name evidence="8" type="ORF">A8C56_10665</name>
</gene>
<dbReference type="GO" id="GO:0006457">
    <property type="term" value="P:protein folding"/>
    <property type="evidence" value="ECO:0007669"/>
    <property type="project" value="InterPro"/>
</dbReference>
<evidence type="ECO:0000256" key="1">
    <source>
        <dbReference type="ARBA" id="ARBA00000971"/>
    </source>
</evidence>
<dbReference type="PROSITE" id="PS50059">
    <property type="entry name" value="FKBP_PPIASE"/>
    <property type="match status" value="1"/>
</dbReference>
<evidence type="ECO:0000259" key="7">
    <source>
        <dbReference type="PROSITE" id="PS50059"/>
    </source>
</evidence>
<organism evidence="8 9">
    <name type="scientific">Niabella ginsenosidivorans</name>
    <dbReference type="NCBI Taxonomy" id="1176587"/>
    <lineage>
        <taxon>Bacteria</taxon>
        <taxon>Pseudomonadati</taxon>
        <taxon>Bacteroidota</taxon>
        <taxon>Chitinophagia</taxon>
        <taxon>Chitinophagales</taxon>
        <taxon>Chitinophagaceae</taxon>
        <taxon>Niabella</taxon>
    </lineage>
</organism>
<reference evidence="8 9" key="1">
    <citation type="submission" date="2016-05" db="EMBL/GenBank/DDBJ databases">
        <title>Niabella ginsenosidivorans BS26 whole genome sequencing.</title>
        <authorList>
            <person name="Im W.T."/>
            <person name="Siddiqi M.Z."/>
        </authorList>
    </citation>
    <scope>NUCLEOTIDE SEQUENCE [LARGE SCALE GENOMIC DNA]</scope>
    <source>
        <strain evidence="8 9">BS26</strain>
    </source>
</reference>
<dbReference type="Pfam" id="PF01346">
    <property type="entry name" value="FKBP_N"/>
    <property type="match status" value="1"/>
</dbReference>
<dbReference type="Pfam" id="PF00254">
    <property type="entry name" value="FKBP_C"/>
    <property type="match status" value="1"/>
</dbReference>
<keyword evidence="4 5" id="KW-0413">Isomerase</keyword>
<protein>
    <recommendedName>
        <fullName evidence="6">Peptidyl-prolyl cis-trans isomerase</fullName>
        <ecNumber evidence="6">5.2.1.8</ecNumber>
    </recommendedName>
</protein>
<dbReference type="PANTHER" id="PTHR43811:SF19">
    <property type="entry name" value="39 KDA FK506-BINDING NUCLEAR PROTEIN"/>
    <property type="match status" value="1"/>
</dbReference>
<proteinExistence type="inferred from homology"/>
<dbReference type="EC" id="5.2.1.8" evidence="6"/>
<evidence type="ECO:0000256" key="6">
    <source>
        <dbReference type="RuleBase" id="RU003915"/>
    </source>
</evidence>
<dbReference type="InterPro" id="IPR046357">
    <property type="entry name" value="PPIase_dom_sf"/>
</dbReference>
<dbReference type="SUPFAM" id="SSF54534">
    <property type="entry name" value="FKBP-like"/>
    <property type="match status" value="1"/>
</dbReference>
<feature type="domain" description="PPIase FKBP-type" evidence="7">
    <location>
        <begin position="58"/>
        <end position="144"/>
    </location>
</feature>